<feature type="transmembrane region" description="Helical" evidence="10">
    <location>
        <begin position="192"/>
        <end position="212"/>
    </location>
</feature>
<dbReference type="Proteomes" id="UP000317650">
    <property type="component" value="Chromosome 9"/>
</dbReference>
<evidence type="ECO:0000313" key="11">
    <source>
        <dbReference type="EMBL" id="THU47703.1"/>
    </source>
</evidence>
<feature type="transmembrane region" description="Helical" evidence="10">
    <location>
        <begin position="251"/>
        <end position="271"/>
    </location>
</feature>
<organism evidence="11 12">
    <name type="scientific">Musa balbisiana</name>
    <name type="common">Banana</name>
    <dbReference type="NCBI Taxonomy" id="52838"/>
    <lineage>
        <taxon>Eukaryota</taxon>
        <taxon>Viridiplantae</taxon>
        <taxon>Streptophyta</taxon>
        <taxon>Embryophyta</taxon>
        <taxon>Tracheophyta</taxon>
        <taxon>Spermatophyta</taxon>
        <taxon>Magnoliopsida</taxon>
        <taxon>Liliopsida</taxon>
        <taxon>Zingiberales</taxon>
        <taxon>Musaceae</taxon>
        <taxon>Musa</taxon>
    </lineage>
</organism>
<keyword evidence="12" id="KW-1185">Reference proteome</keyword>
<dbReference type="Pfam" id="PF11744">
    <property type="entry name" value="ALMT"/>
    <property type="match status" value="3"/>
</dbReference>
<reference evidence="11 12" key="1">
    <citation type="journal article" date="2019" name="Nat. Plants">
        <title>Genome sequencing of Musa balbisiana reveals subgenome evolution and function divergence in polyploid bananas.</title>
        <authorList>
            <person name="Yao X."/>
        </authorList>
    </citation>
    <scope>NUCLEOTIDE SEQUENCE [LARGE SCALE GENOMIC DNA]</scope>
    <source>
        <strain evidence="12">cv. DH-PKW</strain>
        <tissue evidence="11">Leaves</tissue>
    </source>
</reference>
<keyword evidence="7 10" id="KW-0472">Membrane</keyword>
<name>A0A4S8IHE2_MUSBA</name>
<evidence type="ECO:0000256" key="7">
    <source>
        <dbReference type="ARBA" id="ARBA00023136"/>
    </source>
</evidence>
<keyword evidence="6" id="KW-0406">Ion transport</keyword>
<evidence type="ECO:0000256" key="10">
    <source>
        <dbReference type="SAM" id="Phobius"/>
    </source>
</evidence>
<feature type="transmembrane region" description="Helical" evidence="10">
    <location>
        <begin position="70"/>
        <end position="89"/>
    </location>
</feature>
<evidence type="ECO:0000256" key="4">
    <source>
        <dbReference type="ARBA" id="ARBA00022692"/>
    </source>
</evidence>
<dbReference type="PANTHER" id="PTHR31086">
    <property type="entry name" value="ALUMINUM-ACTIVATED MALATE TRANSPORTER 10"/>
    <property type="match status" value="1"/>
</dbReference>
<dbReference type="InterPro" id="IPR020966">
    <property type="entry name" value="ALMT"/>
</dbReference>
<feature type="compositionally biased region" description="Polar residues" evidence="9">
    <location>
        <begin position="440"/>
        <end position="454"/>
    </location>
</feature>
<dbReference type="GO" id="GO:0016020">
    <property type="term" value="C:membrane"/>
    <property type="evidence" value="ECO:0007669"/>
    <property type="project" value="UniProtKB-SubCell"/>
</dbReference>
<evidence type="ECO:0000256" key="3">
    <source>
        <dbReference type="ARBA" id="ARBA00022448"/>
    </source>
</evidence>
<keyword evidence="8" id="KW-0407">Ion channel</keyword>
<comment type="caution">
    <text evidence="11">The sequence shown here is derived from an EMBL/GenBank/DDBJ whole genome shotgun (WGS) entry which is preliminary data.</text>
</comment>
<evidence type="ECO:0000256" key="2">
    <source>
        <dbReference type="ARBA" id="ARBA00007079"/>
    </source>
</evidence>
<dbReference type="GO" id="GO:0034220">
    <property type="term" value="P:monoatomic ion transmembrane transport"/>
    <property type="evidence" value="ECO:0007669"/>
    <property type="project" value="UniProtKB-KW"/>
</dbReference>
<dbReference type="EMBL" id="PYDT01000010">
    <property type="protein sequence ID" value="THU47703.1"/>
    <property type="molecule type" value="Genomic_DNA"/>
</dbReference>
<sequence length="533" mass="58195">MATEKEVSGGLGLEWRVTVPQGSSVKMEPEPSWISRTWNRLVELGSKLRSKVSTFGKKVWKIGADSPRKVIHGAKVGAALTLVSLFYYLRPLYNGFGSSAMWAVMTVVVVFEYTVVDATCLRKRVARAGTKSTMYMTEKPRYLKSDKVGIDMDAGGCLYKGINRAIATLSAGGLAVGIDWVASKSGEKWEPVILSASVFLLASAATFSRFLPTVKARFDYGVTIFILTFSLVAVSGYRVDELINLAVQRIATIAIGIAIALSICILVYPVWSGQELHLLVSRNMEKLADSLEGCVEDYFMNSEITDAKESSATRSEGYKCVLNSKASEDSQANLARWEPAHGRFGFRHPWKQYLKVAAALRNCAYCVEALHGCINSEAKAPECMKKHLRDACMKLSSDSSKVLKELSSSIKLMKRSKSIDALVGEMKNAVHELQNSFASLPNHQTQTTASSPIESTEGKKNSNISIADGVALMEAMPLMTIASLLIEISARIQGVVDAVGTLATLARFEGIRNEKSSSKVQAEEQEDKALQEV</sequence>
<dbReference type="STRING" id="52838.A0A4S8IHE2"/>
<feature type="region of interest" description="Disordered" evidence="9">
    <location>
        <begin position="440"/>
        <end position="460"/>
    </location>
</feature>
<evidence type="ECO:0000256" key="9">
    <source>
        <dbReference type="SAM" id="MobiDB-lite"/>
    </source>
</evidence>
<protein>
    <recommendedName>
        <fullName evidence="13">Aluminum-activated malate transporter</fullName>
    </recommendedName>
</protein>
<comment type="subcellular location">
    <subcellularLocation>
        <location evidence="1">Membrane</location>
        <topology evidence="1">Multi-pass membrane protein</topology>
    </subcellularLocation>
</comment>
<dbReference type="AlphaFoldDB" id="A0A4S8IHE2"/>
<evidence type="ECO:0000256" key="8">
    <source>
        <dbReference type="ARBA" id="ARBA00023303"/>
    </source>
</evidence>
<feature type="transmembrane region" description="Helical" evidence="10">
    <location>
        <begin position="101"/>
        <end position="121"/>
    </location>
</feature>
<feature type="region of interest" description="Disordered" evidence="9">
    <location>
        <begin position="513"/>
        <end position="533"/>
    </location>
</feature>
<accession>A0A4S8IHE2</accession>
<dbReference type="GO" id="GO:0015743">
    <property type="term" value="P:malate transport"/>
    <property type="evidence" value="ECO:0007669"/>
    <property type="project" value="InterPro"/>
</dbReference>
<feature type="transmembrane region" description="Helical" evidence="10">
    <location>
        <begin position="218"/>
        <end position="239"/>
    </location>
</feature>
<evidence type="ECO:0000256" key="5">
    <source>
        <dbReference type="ARBA" id="ARBA00022989"/>
    </source>
</evidence>
<gene>
    <name evidence="11" type="ORF">C4D60_Mb09t18430</name>
</gene>
<keyword evidence="5 10" id="KW-1133">Transmembrane helix</keyword>
<proteinExistence type="inferred from homology"/>
<comment type="similarity">
    <text evidence="2">Belongs to the aromatic acid exporter (TC 2.A.85) family.</text>
</comment>
<evidence type="ECO:0000313" key="12">
    <source>
        <dbReference type="Proteomes" id="UP000317650"/>
    </source>
</evidence>
<evidence type="ECO:0008006" key="13">
    <source>
        <dbReference type="Google" id="ProtNLM"/>
    </source>
</evidence>
<keyword evidence="3" id="KW-0813">Transport</keyword>
<evidence type="ECO:0000256" key="1">
    <source>
        <dbReference type="ARBA" id="ARBA00004141"/>
    </source>
</evidence>
<evidence type="ECO:0000256" key="6">
    <source>
        <dbReference type="ARBA" id="ARBA00023065"/>
    </source>
</evidence>
<keyword evidence="4 10" id="KW-0812">Transmembrane</keyword>